<protein>
    <submittedName>
        <fullName evidence="1">Uncharacterized protein</fullName>
    </submittedName>
</protein>
<evidence type="ECO:0000313" key="1">
    <source>
        <dbReference type="EMBL" id="OLQ14206.1"/>
    </source>
</evidence>
<gene>
    <name evidence="1" type="ORF">AK812_SmicGene1657</name>
</gene>
<name>A0A1Q9F3G5_SYMMI</name>
<comment type="caution">
    <text evidence="1">The sequence shown here is derived from an EMBL/GenBank/DDBJ whole genome shotgun (WGS) entry which is preliminary data.</text>
</comment>
<accession>A0A1Q9F3G5</accession>
<dbReference type="AlphaFoldDB" id="A0A1Q9F3G5"/>
<dbReference type="Proteomes" id="UP000186817">
    <property type="component" value="Unassembled WGS sequence"/>
</dbReference>
<keyword evidence="2" id="KW-1185">Reference proteome</keyword>
<reference evidence="1 2" key="1">
    <citation type="submission" date="2016-02" db="EMBL/GenBank/DDBJ databases">
        <title>Genome analysis of coral dinoflagellate symbionts highlights evolutionary adaptations to a symbiotic lifestyle.</title>
        <authorList>
            <person name="Aranda M."/>
            <person name="Li Y."/>
            <person name="Liew Y.J."/>
            <person name="Baumgarten S."/>
            <person name="Simakov O."/>
            <person name="Wilson M."/>
            <person name="Piel J."/>
            <person name="Ashoor H."/>
            <person name="Bougouffa S."/>
            <person name="Bajic V.B."/>
            <person name="Ryu T."/>
            <person name="Ravasi T."/>
            <person name="Bayer T."/>
            <person name="Micklem G."/>
            <person name="Kim H."/>
            <person name="Bhak J."/>
            <person name="Lajeunesse T.C."/>
            <person name="Voolstra C.R."/>
        </authorList>
    </citation>
    <scope>NUCLEOTIDE SEQUENCE [LARGE SCALE GENOMIC DNA]</scope>
    <source>
        <strain evidence="1 2">CCMP2467</strain>
    </source>
</reference>
<organism evidence="1 2">
    <name type="scientific">Symbiodinium microadriaticum</name>
    <name type="common">Dinoflagellate</name>
    <name type="synonym">Zooxanthella microadriatica</name>
    <dbReference type="NCBI Taxonomy" id="2951"/>
    <lineage>
        <taxon>Eukaryota</taxon>
        <taxon>Sar</taxon>
        <taxon>Alveolata</taxon>
        <taxon>Dinophyceae</taxon>
        <taxon>Suessiales</taxon>
        <taxon>Symbiodiniaceae</taxon>
        <taxon>Symbiodinium</taxon>
    </lineage>
</organism>
<dbReference type="EMBL" id="LSRX01000018">
    <property type="protein sequence ID" value="OLQ14206.1"/>
    <property type="molecule type" value="Genomic_DNA"/>
</dbReference>
<evidence type="ECO:0000313" key="2">
    <source>
        <dbReference type="Proteomes" id="UP000186817"/>
    </source>
</evidence>
<proteinExistence type="predicted"/>
<sequence length="138" mass="15797">MWCFSQSPACRSFPLDCSGHCAPRKDQELIVVSDACDKQARPRLAACQAMSLEASDRFWDGFQGSWYRVEDNRCVGEIYGNSMIWHAQWNMPEAESVLESLNEDTVLQEVKGHVLLGRIRRDAQMTILWSDGDVWLLK</sequence>
<dbReference type="OrthoDB" id="407154at2759"/>